<evidence type="ECO:0000256" key="3">
    <source>
        <dbReference type="ARBA" id="ARBA00022692"/>
    </source>
</evidence>
<protein>
    <submittedName>
        <fullName evidence="10">FUSC family protein</fullName>
    </submittedName>
</protein>
<comment type="caution">
    <text evidence="10">The sequence shown here is derived from an EMBL/GenBank/DDBJ whole genome shotgun (WGS) entry which is preliminary data.</text>
</comment>
<keyword evidence="3 8" id="KW-0812">Transmembrane</keyword>
<comment type="similarity">
    <text evidence="6">Belongs to the YccS/YhfK family.</text>
</comment>
<dbReference type="InterPro" id="IPR049453">
    <property type="entry name" value="Memb_transporter_dom"/>
</dbReference>
<keyword evidence="5 8" id="KW-0472">Membrane</keyword>
<evidence type="ECO:0000256" key="7">
    <source>
        <dbReference type="SAM" id="MobiDB-lite"/>
    </source>
</evidence>
<feature type="region of interest" description="Disordered" evidence="7">
    <location>
        <begin position="449"/>
        <end position="473"/>
    </location>
</feature>
<evidence type="ECO:0000259" key="9">
    <source>
        <dbReference type="Pfam" id="PF13515"/>
    </source>
</evidence>
<dbReference type="PANTHER" id="PTHR30509">
    <property type="entry name" value="P-HYDROXYBENZOIC ACID EFFLUX PUMP SUBUNIT-RELATED"/>
    <property type="match status" value="1"/>
</dbReference>
<dbReference type="GO" id="GO:0005886">
    <property type="term" value="C:plasma membrane"/>
    <property type="evidence" value="ECO:0007669"/>
    <property type="project" value="UniProtKB-SubCell"/>
</dbReference>
<name>A0AAE8W2J7_9ACTN</name>
<feature type="transmembrane region" description="Helical" evidence="8">
    <location>
        <begin position="234"/>
        <end position="251"/>
    </location>
</feature>
<sequence length="505" mass="52901">MFTAPDPGRSRLRNAARAVIGVGAAVAASEACGFSLPASITGGLAALLALFTVTDATVRAQRITTALLPVAGFPVLALATTLHEVTAARDAAFVLTVFCGVHARRWGPRGQALGIFAFMSFFVTQFLHAVPAQLPELYGAMALALLVAGAVRFLLWPIERRVPPVVVPAEPPRTGLARPTTRQACQAAVACAVALCAGQVFSEDRWYWAVGTAWWIFVNTTSRGETLVRGFRRVLGTVIGVVVGLLVALPLNGAPVPSAGLIALCVFGIFYTAAVSYSWMMLAVTVMASLLYGLLGVLDPGLLALRLVETGVGAVCAMLAVVLVLPVTTHATNDAWIQRALHCVHAAATETAARLEGDPTADPTPHAAELETLFGRARMALAPLVHPLNPFRARKERARQAIDLLGDCVNEVRALVSATADPGGSHEASLVAACWRVKAAVDALTIGETRPAVTGQEPTSEAEAGAPPHAQPHNAAFTHLYNLEKALSELAMPLGRTPGSRLAGS</sequence>
<dbReference type="Proteomes" id="UP000318720">
    <property type="component" value="Unassembled WGS sequence"/>
</dbReference>
<reference evidence="10 11" key="1">
    <citation type="submission" date="2019-03" db="EMBL/GenBank/DDBJ databases">
        <title>Comparative genomic analyses of the sweetpotato soil rot pathogen, Streptomyces ipomoeae.</title>
        <authorList>
            <person name="Ruschel Soares N."/>
            <person name="Badger J.H."/>
            <person name="Huguet-Tapia J.C."/>
            <person name="Clark C.A."/>
            <person name="Pettis G.S."/>
        </authorList>
    </citation>
    <scope>NUCLEOTIDE SEQUENCE [LARGE SCALE GENOMIC DNA]</scope>
    <source>
        <strain evidence="10 11">88-35</strain>
    </source>
</reference>
<feature type="transmembrane region" description="Helical" evidence="8">
    <location>
        <begin position="257"/>
        <end position="274"/>
    </location>
</feature>
<gene>
    <name evidence="10" type="ORF">Sipo8835_16295</name>
</gene>
<keyword evidence="4 8" id="KW-1133">Transmembrane helix</keyword>
<keyword evidence="2" id="KW-1003">Cell membrane</keyword>
<organism evidence="10 11">
    <name type="scientific">Streptomyces ipomoeae</name>
    <dbReference type="NCBI Taxonomy" id="103232"/>
    <lineage>
        <taxon>Bacteria</taxon>
        <taxon>Bacillati</taxon>
        <taxon>Actinomycetota</taxon>
        <taxon>Actinomycetes</taxon>
        <taxon>Kitasatosporales</taxon>
        <taxon>Streptomycetaceae</taxon>
        <taxon>Streptomyces</taxon>
    </lineage>
</organism>
<evidence type="ECO:0000256" key="2">
    <source>
        <dbReference type="ARBA" id="ARBA00022475"/>
    </source>
</evidence>
<evidence type="ECO:0000256" key="1">
    <source>
        <dbReference type="ARBA" id="ARBA00004651"/>
    </source>
</evidence>
<proteinExistence type="inferred from homology"/>
<evidence type="ECO:0000256" key="5">
    <source>
        <dbReference type="ARBA" id="ARBA00023136"/>
    </source>
</evidence>
<evidence type="ECO:0000256" key="4">
    <source>
        <dbReference type="ARBA" id="ARBA00022989"/>
    </source>
</evidence>
<evidence type="ECO:0000256" key="6">
    <source>
        <dbReference type="ARBA" id="ARBA00043993"/>
    </source>
</evidence>
<dbReference type="Pfam" id="PF13515">
    <property type="entry name" value="FUSC_2"/>
    <property type="match status" value="1"/>
</dbReference>
<feature type="transmembrane region" description="Helical" evidence="8">
    <location>
        <begin position="112"/>
        <end position="131"/>
    </location>
</feature>
<dbReference type="RefSeq" id="WP_141582652.1">
    <property type="nucleotide sequence ID" value="NZ_JARAVA010000193.1"/>
</dbReference>
<feature type="transmembrane region" description="Helical" evidence="8">
    <location>
        <begin position="34"/>
        <end position="53"/>
    </location>
</feature>
<dbReference type="AlphaFoldDB" id="A0AAE8W2J7"/>
<dbReference type="EMBL" id="SPAZ01000144">
    <property type="protein sequence ID" value="TQE33990.1"/>
    <property type="molecule type" value="Genomic_DNA"/>
</dbReference>
<dbReference type="PANTHER" id="PTHR30509:SF9">
    <property type="entry name" value="MULTIDRUG RESISTANCE PROTEIN MDTO"/>
    <property type="match status" value="1"/>
</dbReference>
<comment type="subcellular location">
    <subcellularLocation>
        <location evidence="1">Cell membrane</location>
        <topology evidence="1">Multi-pass membrane protein</topology>
    </subcellularLocation>
</comment>
<feature type="transmembrane region" description="Helical" evidence="8">
    <location>
        <begin position="137"/>
        <end position="155"/>
    </location>
</feature>
<feature type="transmembrane region" description="Helical" evidence="8">
    <location>
        <begin position="310"/>
        <end position="329"/>
    </location>
</feature>
<accession>A0AAE8W2J7</accession>
<feature type="domain" description="Integral membrane bound transporter" evidence="9">
    <location>
        <begin position="194"/>
        <end position="319"/>
    </location>
</feature>
<evidence type="ECO:0000313" key="10">
    <source>
        <dbReference type="EMBL" id="TQE33990.1"/>
    </source>
</evidence>
<evidence type="ECO:0000313" key="11">
    <source>
        <dbReference type="Proteomes" id="UP000318720"/>
    </source>
</evidence>
<evidence type="ECO:0000256" key="8">
    <source>
        <dbReference type="SAM" id="Phobius"/>
    </source>
</evidence>